<gene>
    <name evidence="1" type="ORF">J4G43_026115</name>
</gene>
<protein>
    <submittedName>
        <fullName evidence="1">Uncharacterized protein</fullName>
    </submittedName>
</protein>
<organism evidence="1 2">
    <name type="scientific">Bradyrhizobium barranii subsp. barranii</name>
    <dbReference type="NCBI Taxonomy" id="2823807"/>
    <lineage>
        <taxon>Bacteria</taxon>
        <taxon>Pseudomonadati</taxon>
        <taxon>Pseudomonadota</taxon>
        <taxon>Alphaproteobacteria</taxon>
        <taxon>Hyphomicrobiales</taxon>
        <taxon>Nitrobacteraceae</taxon>
        <taxon>Bradyrhizobium</taxon>
        <taxon>Bradyrhizobium barranii</taxon>
    </lineage>
</organism>
<evidence type="ECO:0000313" key="1">
    <source>
        <dbReference type="EMBL" id="UEM08293.1"/>
    </source>
</evidence>
<dbReference type="EMBL" id="CP086136">
    <property type="protein sequence ID" value="UEM08293.1"/>
    <property type="molecule type" value="Genomic_DNA"/>
</dbReference>
<dbReference type="KEGG" id="bban:J4G43_026115"/>
<accession>A0A9X9XKU9</accession>
<dbReference type="AlphaFoldDB" id="A0A9X9XKU9"/>
<sequence>MQPEAGHTKTAEAAKNETIQGCTHVNNPANDNAHTTPPIVTRLRRAGRYGDLGNLVRFAGPDQVSQHADNDDVASGYAIDTVYEIRPNEGEIERACLKQDVHGIGLRFDGRGRITAYRAHDAKGDPVLDDQGNEGWFPAREGYRQSKGRRRVSQADLAEESAQHLSLRGSGGFPERSSYVERGSGGADAWRMRHARMNHLIAGMYNGHRLEIDRLGIGSRATFAEARSAVGLAPAERGPTVVARGAVFLAGKTRRNALAAEGSFVGAPDAVENAIAAAMDAPAVRHQLGEHAVVLNDALDGLTARDMASKRGWGNSKGAEQRAVRAQDKALEALAEAQKQAA</sequence>
<reference evidence="1 2" key="1">
    <citation type="journal article" date="2022" name="Int. J. Syst. Evol. Microbiol.">
        <title>Strains of Bradyrhizobium barranii sp. nov. associated with legumes native to Canada are symbionts of soybeans and belong to different subspecies (subsp. barranii subsp. nov. and subsp. apii subsp. nov.) and symbiovars (sv. glycinearum and sv. septentrionale).</title>
        <authorList>
            <person name="Bromfield E.S.P."/>
            <person name="Cloutier S."/>
            <person name="Wasai-Hara S."/>
            <person name="Minamisawa K."/>
        </authorList>
    </citation>
    <scope>NUCLEOTIDE SEQUENCE [LARGE SCALE GENOMIC DNA]</scope>
    <source>
        <strain evidence="1 2">144S4</strain>
    </source>
</reference>
<dbReference type="RefSeq" id="WP_225005088.1">
    <property type="nucleotide sequence ID" value="NZ_CP086136.1"/>
</dbReference>
<proteinExistence type="predicted"/>
<evidence type="ECO:0000313" key="2">
    <source>
        <dbReference type="Proteomes" id="UP000664702"/>
    </source>
</evidence>
<dbReference type="Proteomes" id="UP000664702">
    <property type="component" value="Chromosome"/>
</dbReference>
<name>A0A9X9XKU9_9BRAD</name>